<sequence>MEILNYIFVALSIGLGCFGWLAPNYTMSALDLKPGDTTMGTSEIRASAGCLFVGLGVGALLIGTPLGFAMIGFAWTGAAIGRMTSIILDGPTRKKWIYFIVEISVGLPAIALNWPVS</sequence>
<keyword evidence="3" id="KW-1185">Reference proteome</keyword>
<evidence type="ECO:0000313" key="2">
    <source>
        <dbReference type="EMBL" id="SEW12023.1"/>
    </source>
</evidence>
<dbReference type="RefSeq" id="WP_089991340.1">
    <property type="nucleotide sequence ID" value="NZ_FOIZ01000001.1"/>
</dbReference>
<feature type="transmembrane region" description="Helical" evidence="1">
    <location>
        <begin position="46"/>
        <end position="75"/>
    </location>
</feature>
<dbReference type="Pfam" id="PF14248">
    <property type="entry name" value="DUF4345"/>
    <property type="match status" value="1"/>
</dbReference>
<name>A0A1I0PD05_9RHOB</name>
<dbReference type="EMBL" id="FOIZ01000001">
    <property type="protein sequence ID" value="SEW12023.1"/>
    <property type="molecule type" value="Genomic_DNA"/>
</dbReference>
<accession>A0A1I0PD05</accession>
<dbReference type="OrthoDB" id="7859418at2"/>
<gene>
    <name evidence="2" type="ORF">SAMN04488515_1151</name>
</gene>
<dbReference type="Proteomes" id="UP000199167">
    <property type="component" value="Unassembled WGS sequence"/>
</dbReference>
<keyword evidence="1" id="KW-1133">Transmembrane helix</keyword>
<feature type="transmembrane region" description="Helical" evidence="1">
    <location>
        <begin position="7"/>
        <end position="26"/>
    </location>
</feature>
<keyword evidence="1" id="KW-0472">Membrane</keyword>
<keyword evidence="1" id="KW-0812">Transmembrane</keyword>
<evidence type="ECO:0000313" key="3">
    <source>
        <dbReference type="Proteomes" id="UP000199167"/>
    </source>
</evidence>
<dbReference type="AlphaFoldDB" id="A0A1I0PD05"/>
<proteinExistence type="predicted"/>
<dbReference type="STRING" id="364200.SAMN04488515_1151"/>
<organism evidence="2 3">
    <name type="scientific">Cognatiyoonia koreensis</name>
    <dbReference type="NCBI Taxonomy" id="364200"/>
    <lineage>
        <taxon>Bacteria</taxon>
        <taxon>Pseudomonadati</taxon>
        <taxon>Pseudomonadota</taxon>
        <taxon>Alphaproteobacteria</taxon>
        <taxon>Rhodobacterales</taxon>
        <taxon>Paracoccaceae</taxon>
        <taxon>Cognatiyoonia</taxon>
    </lineage>
</organism>
<evidence type="ECO:0008006" key="4">
    <source>
        <dbReference type="Google" id="ProtNLM"/>
    </source>
</evidence>
<protein>
    <recommendedName>
        <fullName evidence="4">DUF4345 domain-containing protein</fullName>
    </recommendedName>
</protein>
<feature type="transmembrane region" description="Helical" evidence="1">
    <location>
        <begin position="96"/>
        <end position="116"/>
    </location>
</feature>
<dbReference type="InterPro" id="IPR025597">
    <property type="entry name" value="DUF4345"/>
</dbReference>
<reference evidence="2 3" key="1">
    <citation type="submission" date="2016-10" db="EMBL/GenBank/DDBJ databases">
        <authorList>
            <person name="de Groot N.N."/>
        </authorList>
    </citation>
    <scope>NUCLEOTIDE SEQUENCE [LARGE SCALE GENOMIC DNA]</scope>
    <source>
        <strain evidence="2 3">DSM 17925</strain>
    </source>
</reference>
<evidence type="ECO:0000256" key="1">
    <source>
        <dbReference type="SAM" id="Phobius"/>
    </source>
</evidence>